<feature type="active site" description="Proton acceptor" evidence="15">
    <location>
        <position position="73"/>
    </location>
</feature>
<keyword evidence="11" id="KW-0443">Lipid metabolism</keyword>
<feature type="binding site" evidence="17">
    <location>
        <position position="80"/>
    </location>
    <ligand>
        <name>ATP</name>
        <dbReference type="ChEBI" id="CHEBI:30616"/>
    </ligand>
</feature>
<evidence type="ECO:0000256" key="17">
    <source>
        <dbReference type="PIRSR" id="PIRSR600829-3"/>
    </source>
</evidence>
<dbReference type="CDD" id="cd14265">
    <property type="entry name" value="UDPK_IM_like"/>
    <property type="match status" value="1"/>
</dbReference>
<organism evidence="20 21">
    <name type="scientific">Vagococcus silagei</name>
    <dbReference type="NCBI Taxonomy" id="2508885"/>
    <lineage>
        <taxon>Bacteria</taxon>
        <taxon>Bacillati</taxon>
        <taxon>Bacillota</taxon>
        <taxon>Bacilli</taxon>
        <taxon>Lactobacillales</taxon>
        <taxon>Enterococcaceae</taxon>
        <taxon>Vagococcus</taxon>
    </lineage>
</organism>
<keyword evidence="21" id="KW-1185">Reference proteome</keyword>
<keyword evidence="10 19" id="KW-1133">Transmembrane helix</keyword>
<feature type="binding site" evidence="16">
    <location>
        <position position="73"/>
    </location>
    <ligand>
        <name>substrate</name>
    </ligand>
</feature>
<keyword evidence="13" id="KW-0594">Phospholipid biosynthesis</keyword>
<dbReference type="Pfam" id="PF01219">
    <property type="entry name" value="DAGK_prokar"/>
    <property type="match status" value="1"/>
</dbReference>
<dbReference type="InterPro" id="IPR000829">
    <property type="entry name" value="DAGK"/>
</dbReference>
<keyword evidence="4" id="KW-0444">Lipid biosynthesis</keyword>
<feature type="transmembrane region" description="Helical" evidence="19">
    <location>
        <begin position="35"/>
        <end position="53"/>
    </location>
</feature>
<evidence type="ECO:0000256" key="10">
    <source>
        <dbReference type="ARBA" id="ARBA00022989"/>
    </source>
</evidence>
<dbReference type="GO" id="GO:0008654">
    <property type="term" value="P:phospholipid biosynthetic process"/>
    <property type="evidence" value="ECO:0007669"/>
    <property type="project" value="UniProtKB-KW"/>
</dbReference>
<keyword evidence="5" id="KW-0808">Transferase</keyword>
<evidence type="ECO:0000256" key="4">
    <source>
        <dbReference type="ARBA" id="ARBA00022516"/>
    </source>
</evidence>
<feature type="binding site" evidence="18">
    <location>
        <position position="32"/>
    </location>
    <ligand>
        <name>a divalent metal cation</name>
        <dbReference type="ChEBI" id="CHEBI:60240"/>
    </ligand>
</feature>
<dbReference type="EMBL" id="SDGV01000010">
    <property type="protein sequence ID" value="THB61675.1"/>
    <property type="molecule type" value="Genomic_DNA"/>
</dbReference>
<dbReference type="AlphaFoldDB" id="A0A4S3B9E4"/>
<evidence type="ECO:0000256" key="8">
    <source>
        <dbReference type="ARBA" id="ARBA00022777"/>
    </source>
</evidence>
<dbReference type="GO" id="GO:0016301">
    <property type="term" value="F:kinase activity"/>
    <property type="evidence" value="ECO:0007669"/>
    <property type="project" value="UniProtKB-KW"/>
</dbReference>
<name>A0A4S3B9E4_9ENTE</name>
<gene>
    <name evidence="20" type="ORF">ESZ54_04280</name>
</gene>
<comment type="caution">
    <text evidence="20">The sequence shown here is derived from an EMBL/GenBank/DDBJ whole genome shotgun (WGS) entry which is preliminary data.</text>
</comment>
<keyword evidence="18" id="KW-0460">Magnesium</keyword>
<keyword evidence="12 19" id="KW-0472">Membrane</keyword>
<dbReference type="PROSITE" id="PS01069">
    <property type="entry name" value="DAGK_PROKAR"/>
    <property type="match status" value="1"/>
</dbReference>
<evidence type="ECO:0000256" key="6">
    <source>
        <dbReference type="ARBA" id="ARBA00022692"/>
    </source>
</evidence>
<evidence type="ECO:0000313" key="20">
    <source>
        <dbReference type="EMBL" id="THB61675.1"/>
    </source>
</evidence>
<comment type="cofactor">
    <cofactor evidence="18">
        <name>Mg(2+)</name>
        <dbReference type="ChEBI" id="CHEBI:18420"/>
    </cofactor>
    <text evidence="18">Mn(2+), Zn(2+), Cd(2+) and Co(2+) support activity to lesser extents.</text>
</comment>
<dbReference type="Gene3D" id="1.10.287.3610">
    <property type="match status" value="1"/>
</dbReference>
<accession>A0A4S3B9E4</accession>
<dbReference type="RefSeq" id="WP_136136446.1">
    <property type="nucleotide sequence ID" value="NZ_SDGV01000010.1"/>
</dbReference>
<evidence type="ECO:0000256" key="12">
    <source>
        <dbReference type="ARBA" id="ARBA00023136"/>
    </source>
</evidence>
<keyword evidence="14" id="KW-1208">Phospholipid metabolism</keyword>
<evidence type="ECO:0000256" key="16">
    <source>
        <dbReference type="PIRSR" id="PIRSR600829-2"/>
    </source>
</evidence>
<feature type="transmembrane region" description="Helical" evidence="19">
    <location>
        <begin position="59"/>
        <end position="79"/>
    </location>
</feature>
<dbReference type="InterPro" id="IPR036945">
    <property type="entry name" value="DAGK_sf"/>
</dbReference>
<evidence type="ECO:0000256" key="13">
    <source>
        <dbReference type="ARBA" id="ARBA00023209"/>
    </source>
</evidence>
<evidence type="ECO:0000256" key="18">
    <source>
        <dbReference type="PIRSR" id="PIRSR600829-4"/>
    </source>
</evidence>
<keyword evidence="7 17" id="KW-0547">Nucleotide-binding</keyword>
<dbReference type="PANTHER" id="PTHR34299">
    <property type="entry name" value="DIACYLGLYCEROL KINASE"/>
    <property type="match status" value="1"/>
</dbReference>
<evidence type="ECO:0000256" key="5">
    <source>
        <dbReference type="ARBA" id="ARBA00022679"/>
    </source>
</evidence>
<dbReference type="Proteomes" id="UP000310506">
    <property type="component" value="Unassembled WGS sequence"/>
</dbReference>
<keyword evidence="3" id="KW-1003">Cell membrane</keyword>
<keyword evidence="6 19" id="KW-0812">Transmembrane</keyword>
<evidence type="ECO:0000256" key="7">
    <source>
        <dbReference type="ARBA" id="ARBA00022741"/>
    </source>
</evidence>
<evidence type="ECO:0000256" key="1">
    <source>
        <dbReference type="ARBA" id="ARBA00004651"/>
    </source>
</evidence>
<evidence type="ECO:0000256" key="9">
    <source>
        <dbReference type="ARBA" id="ARBA00022840"/>
    </source>
</evidence>
<reference evidence="20 21" key="1">
    <citation type="submission" date="2019-01" db="EMBL/GenBank/DDBJ databases">
        <title>Vagococcus silagei sp. nov. isolated from brewer's grain.</title>
        <authorList>
            <person name="Guu J.-R."/>
        </authorList>
    </citation>
    <scope>NUCLEOTIDE SEQUENCE [LARGE SCALE GENOMIC DNA]</scope>
    <source>
        <strain evidence="20 21">2B-2</strain>
    </source>
</reference>
<feature type="binding site" evidence="17">
    <location>
        <begin position="99"/>
        <end position="100"/>
    </location>
    <ligand>
        <name>ATP</name>
        <dbReference type="ChEBI" id="CHEBI:30616"/>
    </ligand>
</feature>
<protein>
    <submittedName>
        <fullName evidence="20">Diacylglycerol kinase family protein</fullName>
    </submittedName>
</protein>
<feature type="binding site" evidence="17">
    <location>
        <position position="32"/>
    </location>
    <ligand>
        <name>ATP</name>
        <dbReference type="ChEBI" id="CHEBI:30616"/>
    </ligand>
</feature>
<keyword evidence="9 17" id="KW-0067">ATP-binding</keyword>
<dbReference type="PANTHER" id="PTHR34299:SF1">
    <property type="entry name" value="DIACYLGLYCEROL KINASE"/>
    <property type="match status" value="1"/>
</dbReference>
<dbReference type="GO" id="GO:0005524">
    <property type="term" value="F:ATP binding"/>
    <property type="evidence" value="ECO:0007669"/>
    <property type="project" value="UniProtKB-KW"/>
</dbReference>
<evidence type="ECO:0000256" key="19">
    <source>
        <dbReference type="SAM" id="Phobius"/>
    </source>
</evidence>
<dbReference type="InterPro" id="IPR033717">
    <property type="entry name" value="UDPK"/>
</dbReference>
<evidence type="ECO:0000256" key="3">
    <source>
        <dbReference type="ARBA" id="ARBA00022475"/>
    </source>
</evidence>
<proteinExistence type="inferred from homology"/>
<dbReference type="OrthoDB" id="9789934at2"/>
<comment type="subcellular location">
    <subcellularLocation>
        <location evidence="1">Cell membrane</location>
        <topology evidence="1">Multi-pass membrane protein</topology>
    </subcellularLocation>
</comment>
<feature type="transmembrane region" description="Helical" evidence="19">
    <location>
        <begin position="100"/>
        <end position="121"/>
    </location>
</feature>
<evidence type="ECO:0000256" key="14">
    <source>
        <dbReference type="ARBA" id="ARBA00023264"/>
    </source>
</evidence>
<feature type="binding site" evidence="18">
    <location>
        <position position="80"/>
    </location>
    <ligand>
        <name>a divalent metal cation</name>
        <dbReference type="ChEBI" id="CHEBI:60240"/>
    </ligand>
</feature>
<sequence>MASKDKKTTKNKNFCESLKYALCGIKTVFKMERNMRFHLFAAIMVIILSFVLELSKGEWLIIIIVLGLVLFSEIVNSSLERLVDLTTNQQFHPLAKEVKDMAAAGVLIIAMTALVIGIIIFGPKLFEVFLQIRG</sequence>
<comment type="similarity">
    <text evidence="2">Belongs to the bacterial diacylglycerol kinase family.</text>
</comment>
<evidence type="ECO:0000256" key="2">
    <source>
        <dbReference type="ARBA" id="ARBA00005967"/>
    </source>
</evidence>
<evidence type="ECO:0000256" key="15">
    <source>
        <dbReference type="PIRSR" id="PIRSR600829-1"/>
    </source>
</evidence>
<keyword evidence="8 20" id="KW-0418">Kinase</keyword>
<evidence type="ECO:0000313" key="21">
    <source>
        <dbReference type="Proteomes" id="UP000310506"/>
    </source>
</evidence>
<dbReference type="GO" id="GO:0005886">
    <property type="term" value="C:plasma membrane"/>
    <property type="evidence" value="ECO:0007669"/>
    <property type="project" value="UniProtKB-SubCell"/>
</dbReference>
<evidence type="ECO:0000256" key="11">
    <source>
        <dbReference type="ARBA" id="ARBA00023098"/>
    </source>
</evidence>
<keyword evidence="18" id="KW-0479">Metal-binding</keyword>
<dbReference type="GO" id="GO:0046872">
    <property type="term" value="F:metal ion binding"/>
    <property type="evidence" value="ECO:0007669"/>
    <property type="project" value="UniProtKB-KW"/>
</dbReference>
<feature type="binding site" evidence="17">
    <location>
        <position position="20"/>
    </location>
    <ligand>
        <name>ATP</name>
        <dbReference type="ChEBI" id="CHEBI:30616"/>
    </ligand>
</feature>